<dbReference type="PROSITE" id="PS00211">
    <property type="entry name" value="ABC_TRANSPORTER_1"/>
    <property type="match status" value="2"/>
</dbReference>
<feature type="transmembrane region" description="Helical" evidence="8">
    <location>
        <begin position="1110"/>
        <end position="1128"/>
    </location>
</feature>
<evidence type="ECO:0000256" key="1">
    <source>
        <dbReference type="ARBA" id="ARBA00004141"/>
    </source>
</evidence>
<proteinExistence type="predicted"/>
<dbReference type="GO" id="GO:0005524">
    <property type="term" value="F:ATP binding"/>
    <property type="evidence" value="ECO:0007669"/>
    <property type="project" value="UniProtKB-KW"/>
</dbReference>
<dbReference type="InterPro" id="IPR050352">
    <property type="entry name" value="ABCG_transporters"/>
</dbReference>
<feature type="transmembrane region" description="Helical" evidence="8">
    <location>
        <begin position="461"/>
        <end position="479"/>
    </location>
</feature>
<dbReference type="SUPFAM" id="SSF52540">
    <property type="entry name" value="P-loop containing nucleoside triphosphate hydrolases"/>
    <property type="match status" value="2"/>
</dbReference>
<dbReference type="eggNOG" id="KOG0065">
    <property type="taxonomic scope" value="Eukaryota"/>
</dbReference>
<keyword evidence="3 8" id="KW-0812">Transmembrane</keyword>
<feature type="transmembrane region" description="Helical" evidence="8">
    <location>
        <begin position="499"/>
        <end position="521"/>
    </location>
</feature>
<evidence type="ECO:0000256" key="7">
    <source>
        <dbReference type="ARBA" id="ARBA00023136"/>
    </source>
</evidence>
<dbReference type="InterPro" id="IPR013525">
    <property type="entry name" value="ABC2_TM"/>
</dbReference>
<dbReference type="GO" id="GO:0140359">
    <property type="term" value="F:ABC-type transporter activity"/>
    <property type="evidence" value="ECO:0007669"/>
    <property type="project" value="InterPro"/>
</dbReference>
<dbReference type="SMART" id="SM00382">
    <property type="entry name" value="AAA"/>
    <property type="match status" value="2"/>
</dbReference>
<dbReference type="EMBL" id="CP000497">
    <property type="protein sequence ID" value="ABN65679.2"/>
    <property type="molecule type" value="Genomic_DNA"/>
</dbReference>
<feature type="domain" description="ABC transporter" evidence="9">
    <location>
        <begin position="26"/>
        <end position="278"/>
    </location>
</feature>
<dbReference type="HOGENOM" id="CLU_000604_57_4_1"/>
<dbReference type="GO" id="GO:0016887">
    <property type="term" value="F:ATP hydrolysis activity"/>
    <property type="evidence" value="ECO:0007669"/>
    <property type="project" value="InterPro"/>
</dbReference>
<evidence type="ECO:0000259" key="9">
    <source>
        <dbReference type="PROSITE" id="PS50893"/>
    </source>
</evidence>
<feature type="transmembrane region" description="Helical" evidence="8">
    <location>
        <begin position="1241"/>
        <end position="1265"/>
    </location>
</feature>
<feature type="transmembrane region" description="Helical" evidence="8">
    <location>
        <begin position="616"/>
        <end position="636"/>
    </location>
</feature>
<sequence length="1271" mass="142571">MLDSSILRIAPQDRVAISARGLTISVKSQTKDRSDLESGTSADKATKILDDVSFDLESGQIMAIMGGSGSGKTTLLNTLSQRLSIHNKKLKFEGSVLYSRENTASNIKHAYMQQTDIFLPGLSVYETLKTQADLRLPPSVSEFEKIQYIESLIDVLELQLIRDSRVAAFSSHATSLSGGEQRRVSLAIQLLSKPSVLFLDEPTTGLDTTSSLKLVHTLKKLASPEFGITIVISIHQPRPEITALFDKLCLLTRGGRVVYFGNLLDAGTYFKTLGISDVDHKNDTTFIDYIMDLSVKDTSSREAEEQAILRINNLVQQWKACRKHELIPLETSESGQFEANLKMFRRRKEDKISFMRELVVLTKRSFVLSYRDVLSVLAMNVGSALLAVATGWMFFKPKADLAGIRSITSVLYVMLEVVAFCPMFFEIERLWTTDGVFFYREYSENYVSITGFILSRRFAKFFLEDLPVSLIFAVISNFMWGLRMSTEQGGPTDSSYFGIYFAITLLVELISMSASMFCFAVSPDYSISSLVVNVFYQLQNSACGYFVNARTMPVYVRWVKYIAYFWYGFGALLANQFSGWMGDCPYDNDDPRCEQYSGDYQLKNLGYPIDWIAEPIGILVVWFVGFNLMTFFVFYFKSFDVSIAKTKKNKIGGEDGPHDQAITKEKCSDDDDDAIAQDNEDLEVNVQNVTLNVQKKSLLRKVVFEKTLLDNVSASFAASEVNVIMGPSGSGKTTLLNYLSNRLPKSTSYASNGQLQLNNFIDITPEQLAKASAYVTQHDNSLIHNLTVRETLYYQAKVRLPVEEHVHIPHIINSLIRTTGLIDCAETLIGSEFVKGISGGEKRRVSIAIQLLSRPKILFLDEPTSGLDSSTSVTIMNLLHKLAEENKTTVILTIHQPCEEMFRKFGSLLLLARGGKVVYNGTSGGIEKYLASMNYKVPDDMNIADYILDLVSKNFNEEKEISQARIDDLINQWKLKGGSDTRVTSHNIVDIRNYYHKRLPMYVTFPAIASRQVLTSYRAKDVVISRAGQTIFLTIVHTLFFAPLRNTQDGISNRLGLIQEVLNLYFVGLVNNITLYPFERNLFYQEYKDGTYGVFEFSISYLLNELPTEIVPCLFFSALIVFVCGLPRTAGMFFSMFATGFISINVGESLGIMVNSCFNHMGVAVNILTNFVILAIFMGGTMSLHMPPFFKGINYISPMKYAVGICAKLGFTDQLFECNVEQCSLNTGADVLSYYNLDNDLGAMFAGLIACVVIYRLVAVASIYIRVKYYN</sequence>
<keyword evidence="11" id="KW-1185">Reference proteome</keyword>
<feature type="transmembrane region" description="Helical" evidence="8">
    <location>
        <begin position="558"/>
        <end position="577"/>
    </location>
</feature>
<evidence type="ECO:0000256" key="6">
    <source>
        <dbReference type="ARBA" id="ARBA00022989"/>
    </source>
</evidence>
<feature type="transmembrane region" description="Helical" evidence="8">
    <location>
        <begin position="1134"/>
        <end position="1154"/>
    </location>
</feature>
<accession>A3LR58</accession>
<reference evidence="10 11" key="1">
    <citation type="journal article" date="2007" name="Nat. Biotechnol.">
        <title>Genome sequence of the lignocellulose-bioconverting and xylose-fermenting yeast Pichia stipitis.</title>
        <authorList>
            <person name="Jeffries T.W."/>
            <person name="Grigoriev I.V."/>
            <person name="Grimwood J."/>
            <person name="Laplaza J.M."/>
            <person name="Aerts A."/>
            <person name="Salamov A."/>
            <person name="Schmutz J."/>
            <person name="Lindquist E."/>
            <person name="Dehal P."/>
            <person name="Shapiro H."/>
            <person name="Jin Y.S."/>
            <person name="Passoth V."/>
            <person name="Richardson P.M."/>
        </authorList>
    </citation>
    <scope>NUCLEOTIDE SEQUENCE [LARGE SCALE GENOMIC DNA]</scope>
    <source>
        <strain evidence="11">ATCC 58785 / CBS 6054 / NBRC 10063 / NRRL Y-11545</strain>
    </source>
</reference>
<keyword evidence="2" id="KW-0813">Transport</keyword>
<dbReference type="InterPro" id="IPR003593">
    <property type="entry name" value="AAA+_ATPase"/>
</dbReference>
<evidence type="ECO:0000256" key="2">
    <source>
        <dbReference type="ARBA" id="ARBA00022448"/>
    </source>
</evidence>
<name>A3LR58_PICST</name>
<gene>
    <name evidence="10" type="primary">CDR5</name>
    <name evidence="10" type="ORF">PICST_57225</name>
</gene>
<evidence type="ECO:0000313" key="10">
    <source>
        <dbReference type="EMBL" id="ABN65679.2"/>
    </source>
</evidence>
<dbReference type="Pfam" id="PF01061">
    <property type="entry name" value="ABC2_membrane"/>
    <property type="match status" value="2"/>
</dbReference>
<dbReference type="OrthoDB" id="66620at2759"/>
<feature type="transmembrane region" description="Helical" evidence="8">
    <location>
        <begin position="1161"/>
        <end position="1180"/>
    </location>
</feature>
<dbReference type="InterPro" id="IPR017871">
    <property type="entry name" value="ABC_transporter-like_CS"/>
</dbReference>
<keyword evidence="4" id="KW-0547">Nucleotide-binding</keyword>
<dbReference type="OMA" id="AYFWYAF"/>
<evidence type="ECO:0000256" key="8">
    <source>
        <dbReference type="SAM" id="Phobius"/>
    </source>
</evidence>
<feature type="domain" description="ABC transporter" evidence="9">
    <location>
        <begin position="693"/>
        <end position="939"/>
    </location>
</feature>
<dbReference type="GO" id="GO:0016020">
    <property type="term" value="C:membrane"/>
    <property type="evidence" value="ECO:0007669"/>
    <property type="project" value="UniProtKB-SubCell"/>
</dbReference>
<dbReference type="PANTHER" id="PTHR48041:SF119">
    <property type="entry name" value="ROA1P"/>
    <property type="match status" value="1"/>
</dbReference>
<keyword evidence="6 8" id="KW-1133">Transmembrane helix</keyword>
<dbReference type="PROSITE" id="PS50893">
    <property type="entry name" value="ABC_TRANSPORTER_2"/>
    <property type="match status" value="2"/>
</dbReference>
<dbReference type="Proteomes" id="UP000002258">
    <property type="component" value="Chromosome 3"/>
</dbReference>
<evidence type="ECO:0000313" key="11">
    <source>
        <dbReference type="Proteomes" id="UP000002258"/>
    </source>
</evidence>
<dbReference type="FunCoup" id="A3LR58">
    <property type="interactions" value="60"/>
</dbReference>
<protein>
    <submittedName>
        <fullName evidence="10">ATP-dependent ABC transporter</fullName>
    </submittedName>
</protein>
<dbReference type="InterPro" id="IPR027417">
    <property type="entry name" value="P-loop_NTPase"/>
</dbReference>
<evidence type="ECO:0000256" key="3">
    <source>
        <dbReference type="ARBA" id="ARBA00022692"/>
    </source>
</evidence>
<keyword evidence="5" id="KW-0067">ATP-binding</keyword>
<dbReference type="KEGG" id="pic:PICST_57225"/>
<keyword evidence="7 8" id="KW-0472">Membrane</keyword>
<dbReference type="InterPro" id="IPR043926">
    <property type="entry name" value="ABCG_dom"/>
</dbReference>
<dbReference type="Pfam" id="PF00005">
    <property type="entry name" value="ABC_tran"/>
    <property type="match status" value="2"/>
</dbReference>
<feature type="transmembrane region" description="Helical" evidence="8">
    <location>
        <begin position="373"/>
        <end position="395"/>
    </location>
</feature>
<comment type="subcellular location">
    <subcellularLocation>
        <location evidence="1">Membrane</location>
        <topology evidence="1">Multi-pass membrane protein</topology>
    </subcellularLocation>
</comment>
<organism evidence="10 11">
    <name type="scientific">Scheffersomyces stipitis (strain ATCC 58785 / CBS 6054 / NBRC 10063 / NRRL Y-11545)</name>
    <name type="common">Yeast</name>
    <name type="synonym">Pichia stipitis</name>
    <dbReference type="NCBI Taxonomy" id="322104"/>
    <lineage>
        <taxon>Eukaryota</taxon>
        <taxon>Fungi</taxon>
        <taxon>Dikarya</taxon>
        <taxon>Ascomycota</taxon>
        <taxon>Saccharomycotina</taxon>
        <taxon>Pichiomycetes</taxon>
        <taxon>Debaryomycetaceae</taxon>
        <taxon>Scheffersomyces</taxon>
    </lineage>
</organism>
<dbReference type="Pfam" id="PF19055">
    <property type="entry name" value="ABC2_membrane_7"/>
    <property type="match status" value="2"/>
</dbReference>
<dbReference type="GeneID" id="4838288"/>
<dbReference type="PANTHER" id="PTHR48041">
    <property type="entry name" value="ABC TRANSPORTER G FAMILY MEMBER 28"/>
    <property type="match status" value="1"/>
</dbReference>
<evidence type="ECO:0000256" key="4">
    <source>
        <dbReference type="ARBA" id="ARBA00022741"/>
    </source>
</evidence>
<dbReference type="InParanoid" id="A3LR58"/>
<dbReference type="InterPro" id="IPR003439">
    <property type="entry name" value="ABC_transporter-like_ATP-bd"/>
</dbReference>
<dbReference type="AlphaFoldDB" id="A3LR58"/>
<dbReference type="RefSeq" id="XP_001383708.2">
    <property type="nucleotide sequence ID" value="XM_001383671.1"/>
</dbReference>
<evidence type="ECO:0000256" key="5">
    <source>
        <dbReference type="ARBA" id="ARBA00022840"/>
    </source>
</evidence>
<dbReference type="Gene3D" id="3.40.50.300">
    <property type="entry name" value="P-loop containing nucleotide triphosphate hydrolases"/>
    <property type="match status" value="2"/>
</dbReference>